<feature type="transmembrane region" description="Helical" evidence="8">
    <location>
        <begin position="377"/>
        <end position="399"/>
    </location>
</feature>
<dbReference type="InterPro" id="IPR001734">
    <property type="entry name" value="Na/solute_symporter"/>
</dbReference>
<comment type="similarity">
    <text evidence="2 7">Belongs to the sodium:solute symporter (SSF) (TC 2.A.21) family.</text>
</comment>
<evidence type="ECO:0000256" key="2">
    <source>
        <dbReference type="ARBA" id="ARBA00006434"/>
    </source>
</evidence>
<evidence type="ECO:0000256" key="6">
    <source>
        <dbReference type="ARBA" id="ARBA00023136"/>
    </source>
</evidence>
<evidence type="ECO:0000256" key="4">
    <source>
        <dbReference type="ARBA" id="ARBA00022692"/>
    </source>
</evidence>
<organism evidence="9 10">
    <name type="scientific">Candidatus Saccharicenans subterraneus</name>
    <dbReference type="NCBI Taxonomy" id="2508984"/>
    <lineage>
        <taxon>Bacteria</taxon>
        <taxon>Candidatus Aminicenantota</taxon>
        <taxon>Candidatus Aminicenantia</taxon>
        <taxon>Candidatus Aminicenantales</taxon>
        <taxon>Candidatus Saccharicenantaceae</taxon>
        <taxon>Candidatus Saccharicenans</taxon>
    </lineage>
</organism>
<feature type="transmembrane region" description="Helical" evidence="8">
    <location>
        <begin position="303"/>
        <end position="331"/>
    </location>
</feature>
<feature type="transmembrane region" description="Helical" evidence="8">
    <location>
        <begin position="406"/>
        <end position="425"/>
    </location>
</feature>
<feature type="transmembrane region" description="Helical" evidence="8">
    <location>
        <begin position="259"/>
        <end position="283"/>
    </location>
</feature>
<sequence>MKGLLIVFYVIVQIFIGVYLSRKIKNEADYFVGGRRVSFFLVSFSLFATWFGAETCLGSSGAVYETGLSGSRADPFGFSLCLFLMGFFLAGQLRKRNYLTLADFIRDRYGRVAEKLVVWVMIPSSIIWGAAQLRAFGQILSVSTAMPLDLMICFSAVLVITYTVLAGLLGDIYTDLIQGVIVVGSLVTLAIVVLTRVPDLPAIFRQMPADRWQILGVGESIWERLDRWAVPVLGSLVVQEAISRFLAARNPREAVRACHTAGGIYFFTGLIPLFLGFIGPWLLPGLTDREQFLVVLSHQYLPGILSVIFLGAMISAILSTVDSILLACAALFSHNFLIPVLGIKKEKTKVLAGRSTVVITGLIALAIALGGNRIYDLVLLAAAFGTAGVLVITMFGLYSRFNSEQAALVTLVGGLVLTPVFQLVLKFRAPFLLSVTSCLVLFVLSSYLFRKASAEVRFAEEHR</sequence>
<dbReference type="Gene3D" id="1.20.1730.10">
    <property type="entry name" value="Sodium/glucose cotransporter"/>
    <property type="match status" value="1"/>
</dbReference>
<evidence type="ECO:0000256" key="5">
    <source>
        <dbReference type="ARBA" id="ARBA00022989"/>
    </source>
</evidence>
<comment type="caution">
    <text evidence="9">The sequence shown here is derived from an EMBL/GenBank/DDBJ whole genome shotgun (WGS) entry which is preliminary data.</text>
</comment>
<feature type="transmembrane region" description="Helical" evidence="8">
    <location>
        <begin position="36"/>
        <end position="53"/>
    </location>
</feature>
<keyword evidence="4 8" id="KW-0812">Transmembrane</keyword>
<keyword evidence="3" id="KW-0813">Transport</keyword>
<keyword evidence="5 8" id="KW-1133">Transmembrane helix</keyword>
<feature type="transmembrane region" description="Helical" evidence="8">
    <location>
        <begin position="148"/>
        <end position="169"/>
    </location>
</feature>
<dbReference type="GO" id="GO:0005886">
    <property type="term" value="C:plasma membrane"/>
    <property type="evidence" value="ECO:0007669"/>
    <property type="project" value="TreeGrafter"/>
</dbReference>
<dbReference type="AlphaFoldDB" id="A0A3E2BM85"/>
<gene>
    <name evidence="9" type="ORF">OP8BY_0112</name>
</gene>
<evidence type="ECO:0000256" key="7">
    <source>
        <dbReference type="RuleBase" id="RU362091"/>
    </source>
</evidence>
<keyword evidence="6 8" id="KW-0472">Membrane</keyword>
<dbReference type="PANTHER" id="PTHR48086">
    <property type="entry name" value="SODIUM/PROLINE SYMPORTER-RELATED"/>
    <property type="match status" value="1"/>
</dbReference>
<feature type="transmembrane region" description="Helical" evidence="8">
    <location>
        <begin position="116"/>
        <end position="136"/>
    </location>
</feature>
<accession>A0A3E2BM85</accession>
<dbReference type="EMBL" id="QUAH01000007">
    <property type="protein sequence ID" value="RFT15737.1"/>
    <property type="molecule type" value="Genomic_DNA"/>
</dbReference>
<dbReference type="GO" id="GO:0022857">
    <property type="term" value="F:transmembrane transporter activity"/>
    <property type="evidence" value="ECO:0007669"/>
    <property type="project" value="InterPro"/>
</dbReference>
<feature type="transmembrane region" description="Helical" evidence="8">
    <location>
        <begin position="73"/>
        <end position="91"/>
    </location>
</feature>
<dbReference type="PROSITE" id="PS50283">
    <property type="entry name" value="NA_SOLUT_SYMP_3"/>
    <property type="match status" value="1"/>
</dbReference>
<protein>
    <submittedName>
        <fullName evidence="9">Putative sodium:solute symporter</fullName>
    </submittedName>
</protein>
<evidence type="ECO:0000256" key="3">
    <source>
        <dbReference type="ARBA" id="ARBA00022448"/>
    </source>
</evidence>
<dbReference type="Proteomes" id="UP000257323">
    <property type="component" value="Unassembled WGS sequence"/>
</dbReference>
<dbReference type="PANTHER" id="PTHR48086:SF7">
    <property type="entry name" value="SODIUM-SOLUTE SYMPORTER-RELATED"/>
    <property type="match status" value="1"/>
</dbReference>
<evidence type="ECO:0000256" key="8">
    <source>
        <dbReference type="SAM" id="Phobius"/>
    </source>
</evidence>
<feature type="transmembrane region" description="Helical" evidence="8">
    <location>
        <begin position="351"/>
        <end position="371"/>
    </location>
</feature>
<dbReference type="CDD" id="cd11474">
    <property type="entry name" value="SLC5sbd_CHT"/>
    <property type="match status" value="1"/>
</dbReference>
<comment type="subcellular location">
    <subcellularLocation>
        <location evidence="1">Membrane</location>
        <topology evidence="1">Multi-pass membrane protein</topology>
    </subcellularLocation>
</comment>
<feature type="transmembrane region" description="Helical" evidence="8">
    <location>
        <begin position="6"/>
        <end position="24"/>
    </location>
</feature>
<dbReference type="Pfam" id="PF00474">
    <property type="entry name" value="SSF"/>
    <property type="match status" value="1"/>
</dbReference>
<name>A0A3E2BM85_9BACT</name>
<evidence type="ECO:0000313" key="10">
    <source>
        <dbReference type="Proteomes" id="UP000257323"/>
    </source>
</evidence>
<feature type="transmembrane region" description="Helical" evidence="8">
    <location>
        <begin position="431"/>
        <end position="449"/>
    </location>
</feature>
<reference evidence="9 10" key="1">
    <citation type="submission" date="2018-08" db="EMBL/GenBank/DDBJ databases">
        <title>Genome analysis of the thermophilic bacterium of the candidate phylum Aminicenantes from deep subsurface aquifer revealed its physiology and ecological role.</title>
        <authorList>
            <person name="Kadnikov V.V."/>
            <person name="Mardanov A.V."/>
            <person name="Beletsky A.V."/>
            <person name="Karnachuk O.V."/>
            <person name="Ravin N.V."/>
        </authorList>
    </citation>
    <scope>NUCLEOTIDE SEQUENCE [LARGE SCALE GENOMIC DNA]</scope>
    <source>
        <strain evidence="9">BY38</strain>
    </source>
</reference>
<evidence type="ECO:0000256" key="1">
    <source>
        <dbReference type="ARBA" id="ARBA00004141"/>
    </source>
</evidence>
<feature type="transmembrane region" description="Helical" evidence="8">
    <location>
        <begin position="176"/>
        <end position="197"/>
    </location>
</feature>
<dbReference type="InterPro" id="IPR038377">
    <property type="entry name" value="Na/Glc_symporter_sf"/>
</dbReference>
<proteinExistence type="inferred from homology"/>
<evidence type="ECO:0000313" key="9">
    <source>
        <dbReference type="EMBL" id="RFT15737.1"/>
    </source>
</evidence>
<dbReference type="InterPro" id="IPR050277">
    <property type="entry name" value="Sodium:Solute_Symporter"/>
</dbReference>